<evidence type="ECO:0000313" key="5">
    <source>
        <dbReference type="EMBL" id="RSL30004.1"/>
    </source>
</evidence>
<dbReference type="SUPFAM" id="SSF51735">
    <property type="entry name" value="NAD(P)-binding Rossmann-fold domains"/>
    <property type="match status" value="1"/>
</dbReference>
<dbReference type="GO" id="GO:0016491">
    <property type="term" value="F:oxidoreductase activity"/>
    <property type="evidence" value="ECO:0007669"/>
    <property type="project" value="UniProtKB-KW"/>
</dbReference>
<dbReference type="Pfam" id="PF00107">
    <property type="entry name" value="ADH_zinc_N"/>
    <property type="match status" value="1"/>
</dbReference>
<name>A0A3R9PG54_9BACI</name>
<evidence type="ECO:0000259" key="4">
    <source>
        <dbReference type="SMART" id="SM00829"/>
    </source>
</evidence>
<dbReference type="SUPFAM" id="SSF50129">
    <property type="entry name" value="GroES-like"/>
    <property type="match status" value="1"/>
</dbReference>
<organism evidence="5 6">
    <name type="scientific">Salibacterium salarium</name>
    <dbReference type="NCBI Taxonomy" id="284579"/>
    <lineage>
        <taxon>Bacteria</taxon>
        <taxon>Bacillati</taxon>
        <taxon>Bacillota</taxon>
        <taxon>Bacilli</taxon>
        <taxon>Bacillales</taxon>
        <taxon>Bacillaceae</taxon>
    </lineage>
</organism>
<dbReference type="Gene3D" id="3.90.180.10">
    <property type="entry name" value="Medium-chain alcohol dehydrogenases, catalytic domain"/>
    <property type="match status" value="1"/>
</dbReference>
<evidence type="ECO:0000256" key="3">
    <source>
        <dbReference type="ARBA" id="ARBA00023002"/>
    </source>
</evidence>
<dbReference type="Gene3D" id="3.40.50.720">
    <property type="entry name" value="NAD(P)-binding Rossmann-like Domain"/>
    <property type="match status" value="1"/>
</dbReference>
<protein>
    <submittedName>
        <fullName evidence="5">Zinc-binding dehydrogenase</fullName>
    </submittedName>
</protein>
<gene>
    <name evidence="5" type="ORF">D7Z54_28285</name>
</gene>
<comment type="caution">
    <text evidence="5">The sequence shown here is derived from an EMBL/GenBank/DDBJ whole genome shotgun (WGS) entry which is preliminary data.</text>
</comment>
<keyword evidence="3" id="KW-0560">Oxidoreductase</keyword>
<dbReference type="InterPro" id="IPR011032">
    <property type="entry name" value="GroES-like_sf"/>
</dbReference>
<evidence type="ECO:0000256" key="1">
    <source>
        <dbReference type="ARBA" id="ARBA00022723"/>
    </source>
</evidence>
<dbReference type="Pfam" id="PF08240">
    <property type="entry name" value="ADH_N"/>
    <property type="match status" value="1"/>
</dbReference>
<dbReference type="OrthoDB" id="9770238at2"/>
<feature type="domain" description="Enoyl reductase (ER)" evidence="4">
    <location>
        <begin position="7"/>
        <end position="336"/>
    </location>
</feature>
<keyword evidence="2" id="KW-0862">Zinc</keyword>
<keyword evidence="1" id="KW-0479">Metal-binding</keyword>
<sequence>MEKISAGLYQSAEYVEVGKIEKPTIETGEARVKVKYAGICGTDMMIFSGKHPRATAPLAMGHEFSGVIDDMQGSSAFSTGDRVVIEPTLSCGTCEACQNGNNHVCKELQLIGIDKHGGFAEYVKVPVDRLHPIPEKLPDTMAALTEPVAVAVHTVRRSDVNVGQTVAVLGAGPIGLLTGIIAKLAGAKEVIISDVSPYRLDKAEEMGLTPVDARHKDIKEEVMDRTMDKGADVVFEVAGNSVTAKQMVDLAKIQGQIVVVSVYKQPPEVNLAAMHFKEISLTTTRCYSHDDFKTAIAIMADELDLSGLISHVLPLDDIEKGFSLMKNPDNALKILIQPEREE</sequence>
<dbReference type="InterPro" id="IPR020843">
    <property type="entry name" value="ER"/>
</dbReference>
<evidence type="ECO:0000256" key="2">
    <source>
        <dbReference type="ARBA" id="ARBA00022833"/>
    </source>
</evidence>
<dbReference type="InterPro" id="IPR050129">
    <property type="entry name" value="Zn_alcohol_dh"/>
</dbReference>
<dbReference type="InterPro" id="IPR036291">
    <property type="entry name" value="NAD(P)-bd_dom_sf"/>
</dbReference>
<dbReference type="PANTHER" id="PTHR43401">
    <property type="entry name" value="L-THREONINE 3-DEHYDROGENASE"/>
    <property type="match status" value="1"/>
</dbReference>
<dbReference type="PANTHER" id="PTHR43401:SF2">
    <property type="entry name" value="L-THREONINE 3-DEHYDROGENASE"/>
    <property type="match status" value="1"/>
</dbReference>
<dbReference type="Proteomes" id="UP000275076">
    <property type="component" value="Unassembled WGS sequence"/>
</dbReference>
<dbReference type="GO" id="GO:0046872">
    <property type="term" value="F:metal ion binding"/>
    <property type="evidence" value="ECO:0007669"/>
    <property type="project" value="UniProtKB-KW"/>
</dbReference>
<dbReference type="EMBL" id="RBVX01000045">
    <property type="protein sequence ID" value="RSL30004.1"/>
    <property type="molecule type" value="Genomic_DNA"/>
</dbReference>
<keyword evidence="6" id="KW-1185">Reference proteome</keyword>
<dbReference type="AlphaFoldDB" id="A0A3R9PG54"/>
<dbReference type="RefSeq" id="WP_125561480.1">
    <property type="nucleotide sequence ID" value="NZ_RBVX01000045.1"/>
</dbReference>
<dbReference type="InterPro" id="IPR013154">
    <property type="entry name" value="ADH-like_N"/>
</dbReference>
<proteinExistence type="predicted"/>
<dbReference type="InterPro" id="IPR013149">
    <property type="entry name" value="ADH-like_C"/>
</dbReference>
<evidence type="ECO:0000313" key="6">
    <source>
        <dbReference type="Proteomes" id="UP000275076"/>
    </source>
</evidence>
<dbReference type="SMART" id="SM00829">
    <property type="entry name" value="PKS_ER"/>
    <property type="match status" value="1"/>
</dbReference>
<accession>A0A3R9PG54</accession>
<reference evidence="5 6" key="1">
    <citation type="submission" date="2018-10" db="EMBL/GenBank/DDBJ databases">
        <title>Draft genome sequence of Bacillus salarius IM0101, isolated from a hypersaline soil in Inner Mongolia, China.</title>
        <authorList>
            <person name="Yamprayoonswat W."/>
            <person name="Boonvisut S."/>
            <person name="Jumpathong W."/>
            <person name="Sittihan S."/>
            <person name="Ruangsuj P."/>
            <person name="Wanthongcharoen S."/>
            <person name="Thongpramul N."/>
            <person name="Pimmason S."/>
            <person name="Yu B."/>
            <person name="Yasawong M."/>
        </authorList>
    </citation>
    <scope>NUCLEOTIDE SEQUENCE [LARGE SCALE GENOMIC DNA]</scope>
    <source>
        <strain evidence="5 6">IM0101</strain>
    </source>
</reference>